<reference evidence="9 10" key="1">
    <citation type="submission" date="2017-10" db="EMBL/GenBank/DDBJ databases">
        <title>Nyctiphanis sp. nov., isolated from the stomach of the euphausiid Nyctiphanes simplex (Hansen, 1911) in the Gulf of California.</title>
        <authorList>
            <person name="Gomez-Gil B."/>
            <person name="Aguilar-Mendez M."/>
            <person name="Lopez-Cortes A."/>
            <person name="Gomez-Gutierrez J."/>
            <person name="Roque A."/>
            <person name="Lang E."/>
            <person name="Gonzalez-Castillo A."/>
        </authorList>
    </citation>
    <scope>NUCLEOTIDE SEQUENCE [LARGE SCALE GENOMIC DNA]</scope>
    <source>
        <strain evidence="9 10">CAIM 600</strain>
    </source>
</reference>
<dbReference type="Pfam" id="PF00239">
    <property type="entry name" value="Resolvase"/>
    <property type="match status" value="1"/>
</dbReference>
<dbReference type="GO" id="GO:0003677">
    <property type="term" value="F:DNA binding"/>
    <property type="evidence" value="ECO:0007669"/>
    <property type="project" value="UniProtKB-KW"/>
</dbReference>
<keyword evidence="1" id="KW-0229">DNA integration</keyword>
<dbReference type="PANTHER" id="PTHR30461:SF2">
    <property type="entry name" value="SERINE RECOMBINASE PINE-RELATED"/>
    <property type="match status" value="1"/>
</dbReference>
<keyword evidence="10" id="KW-1185">Reference proteome</keyword>
<dbReference type="PROSITE" id="PS00398">
    <property type="entry name" value="RECOMBINASES_2"/>
    <property type="match status" value="1"/>
</dbReference>
<evidence type="ECO:0000256" key="1">
    <source>
        <dbReference type="ARBA" id="ARBA00022908"/>
    </source>
</evidence>
<organism evidence="9 10">
    <name type="scientific">Veronia nyctiphanis</name>
    <dbReference type="NCBI Taxonomy" id="1278244"/>
    <lineage>
        <taxon>Bacteria</taxon>
        <taxon>Pseudomonadati</taxon>
        <taxon>Pseudomonadota</taxon>
        <taxon>Gammaproteobacteria</taxon>
        <taxon>Vibrionales</taxon>
        <taxon>Vibrionaceae</taxon>
        <taxon>Veronia</taxon>
    </lineage>
</organism>
<evidence type="ECO:0000256" key="4">
    <source>
        <dbReference type="PIRSR" id="PIRSR606118-50"/>
    </source>
</evidence>
<dbReference type="Proteomes" id="UP000290287">
    <property type="component" value="Unassembled WGS sequence"/>
</dbReference>
<dbReference type="AlphaFoldDB" id="A0A4Q0YMG9"/>
<dbReference type="PROSITE" id="PS51736">
    <property type="entry name" value="RECOMBINASES_3"/>
    <property type="match status" value="1"/>
</dbReference>
<evidence type="ECO:0000313" key="8">
    <source>
        <dbReference type="EMBL" id="RXJ72032.1"/>
    </source>
</evidence>
<evidence type="ECO:0000256" key="5">
    <source>
        <dbReference type="PROSITE-ProRule" id="PRU10137"/>
    </source>
</evidence>
<name>A0A4Q0YMG9_9GAMM</name>
<dbReference type="InterPro" id="IPR036162">
    <property type="entry name" value="Resolvase-like_N_sf"/>
</dbReference>
<dbReference type="SMART" id="SM00857">
    <property type="entry name" value="Resolvase"/>
    <property type="match status" value="1"/>
</dbReference>
<dbReference type="CDD" id="cd03768">
    <property type="entry name" value="SR_ResInv"/>
    <property type="match status" value="1"/>
</dbReference>
<evidence type="ECO:0000256" key="6">
    <source>
        <dbReference type="SAM" id="MobiDB-lite"/>
    </source>
</evidence>
<dbReference type="OrthoDB" id="9797501at2"/>
<dbReference type="GO" id="GO:0015074">
    <property type="term" value="P:DNA integration"/>
    <property type="evidence" value="ECO:0007669"/>
    <property type="project" value="UniProtKB-KW"/>
</dbReference>
<comment type="caution">
    <text evidence="9">The sequence shown here is derived from an EMBL/GenBank/DDBJ whole genome shotgun (WGS) entry which is preliminary data.</text>
</comment>
<sequence>MNTATTGRIFAYCRVSTIEQDTENQILAIRSRGYDVQPHRVISETVSGSTPAMQRKAFRTLVDHKLEAGDTLVALKLDRLGRDNIDIQKTIEMLTERGVHVVSLDLPVQNLSSAEGKLMLQMFSAFAEFERNRIRERTQEGLARARAEGKRLGRPEATATTAKVKQCREQGLSQSKTATALGLGIATVKRHWNK</sequence>
<evidence type="ECO:0000256" key="3">
    <source>
        <dbReference type="ARBA" id="ARBA00023172"/>
    </source>
</evidence>
<dbReference type="PANTHER" id="PTHR30461">
    <property type="entry name" value="DNA-INVERTASE FROM LAMBDOID PROPHAGE"/>
    <property type="match status" value="1"/>
</dbReference>
<gene>
    <name evidence="8" type="ORF">CS022_18030</name>
    <name evidence="9" type="ORF">CS022_18125</name>
</gene>
<dbReference type="GO" id="GO:0000150">
    <property type="term" value="F:DNA strand exchange activity"/>
    <property type="evidence" value="ECO:0007669"/>
    <property type="project" value="InterPro"/>
</dbReference>
<dbReference type="RefSeq" id="WP_129123437.1">
    <property type="nucleotide sequence ID" value="NZ_PEIB01000027.1"/>
</dbReference>
<dbReference type="EMBL" id="PEIB01000027">
    <property type="protein sequence ID" value="RXJ72032.1"/>
    <property type="molecule type" value="Genomic_DNA"/>
</dbReference>
<evidence type="ECO:0000259" key="7">
    <source>
        <dbReference type="PROSITE" id="PS51736"/>
    </source>
</evidence>
<feature type="region of interest" description="Disordered" evidence="6">
    <location>
        <begin position="144"/>
        <end position="164"/>
    </location>
</feature>
<feature type="active site" description="O-(5'-phospho-DNA)-serine intermediate" evidence="4 5">
    <location>
        <position position="16"/>
    </location>
</feature>
<dbReference type="Gene3D" id="3.40.50.1390">
    <property type="entry name" value="Resolvase, N-terminal catalytic domain"/>
    <property type="match status" value="1"/>
</dbReference>
<feature type="domain" description="Resolvase/invertase-type recombinase catalytic" evidence="7">
    <location>
        <begin position="8"/>
        <end position="149"/>
    </location>
</feature>
<accession>A0A4Q0YMG9</accession>
<dbReference type="InterPro" id="IPR050639">
    <property type="entry name" value="SSR_resolvase"/>
</dbReference>
<evidence type="ECO:0000313" key="10">
    <source>
        <dbReference type="Proteomes" id="UP000290287"/>
    </source>
</evidence>
<evidence type="ECO:0000313" key="9">
    <source>
        <dbReference type="EMBL" id="RXJ72047.1"/>
    </source>
</evidence>
<evidence type="ECO:0000256" key="2">
    <source>
        <dbReference type="ARBA" id="ARBA00023125"/>
    </source>
</evidence>
<dbReference type="EMBL" id="PEIB01000027">
    <property type="protein sequence ID" value="RXJ72047.1"/>
    <property type="molecule type" value="Genomic_DNA"/>
</dbReference>
<dbReference type="SUPFAM" id="SSF53041">
    <property type="entry name" value="Resolvase-like"/>
    <property type="match status" value="1"/>
</dbReference>
<dbReference type="InterPro" id="IPR006119">
    <property type="entry name" value="Resolv_N"/>
</dbReference>
<dbReference type="PROSITE" id="PS00397">
    <property type="entry name" value="RECOMBINASES_1"/>
    <property type="match status" value="1"/>
</dbReference>
<feature type="compositionally biased region" description="Basic and acidic residues" evidence="6">
    <location>
        <begin position="144"/>
        <end position="154"/>
    </location>
</feature>
<proteinExistence type="predicted"/>
<keyword evidence="3" id="KW-0233">DNA recombination</keyword>
<dbReference type="InterPro" id="IPR006118">
    <property type="entry name" value="Recombinase_CS"/>
</dbReference>
<keyword evidence="2" id="KW-0238">DNA-binding</keyword>
<protein>
    <submittedName>
        <fullName evidence="9">Resolvase</fullName>
    </submittedName>
</protein>